<evidence type="ECO:0000256" key="1">
    <source>
        <dbReference type="SAM" id="MobiDB-lite"/>
    </source>
</evidence>
<dbReference type="InterPro" id="IPR051466">
    <property type="entry name" value="D-amino_acid_metab_enzyme"/>
</dbReference>
<accession>A0ABD5X0R7</accession>
<keyword evidence="3" id="KW-0413">Isomerase</keyword>
<dbReference type="PANTHER" id="PTHR28004:SF2">
    <property type="entry name" value="D-SERINE DEHYDRATASE"/>
    <property type="match status" value="1"/>
</dbReference>
<reference evidence="3 4" key="1">
    <citation type="journal article" date="2014" name="Int. J. Syst. Evol. Microbiol.">
        <title>Complete genome sequence of Corynebacterium casei LMG S-19264T (=DSM 44701T), isolated from a smear-ripened cheese.</title>
        <authorList>
            <consortium name="US DOE Joint Genome Institute (JGI-PGF)"/>
            <person name="Walter F."/>
            <person name="Albersmeier A."/>
            <person name="Kalinowski J."/>
            <person name="Ruckert C."/>
        </authorList>
    </citation>
    <scope>NUCLEOTIDE SEQUENCE [LARGE SCALE GENOMIC DNA]</scope>
    <source>
        <strain evidence="3 4">CGMCC 4.7215</strain>
    </source>
</reference>
<sequence length="416" mass="45445">MVSTDTAEQTENTQSELTQTGTPADYEYYKSVLADQEFPCAFVDRDRLSSNADSIEDRADGTQVRIASKSIRSRAVLDRILDESDCFDGIMCYSGREAAYLAAYGFEDLLVAYPVYQKSEIAGVRDANEAGATVTVMVDSEDHVKRLSDFGEAFGTSFELCIDIDLSTKHFGMHFGVYRSGIRDAEAALSLCETIDTLPSVTLSGMMGYEAQLAGIPDRSPANGRVKNAVLRALKRRSRQLVRRRRVDIVEAVVDAGYDLQFVNGGGTGTIEFTTQDPTVTEITVGSGFYFPALFDYYDRFEHKPAAGFAVAVARNPDSGIYTCRGGGYIASGPPDVGRQPAPWFPEGVELRNSEGAGEVQTPVLYDGTLSPGDPVFFRHAKAGELCEQFESLHVLSEGEIVKTVPTYRGDGRCFL</sequence>
<protein>
    <submittedName>
        <fullName evidence="3">Alanine racemase</fullName>
        <ecNumber evidence="3">5.1.1.1</ecNumber>
    </submittedName>
</protein>
<dbReference type="EC" id="5.1.1.1" evidence="3"/>
<dbReference type="Proteomes" id="UP001596414">
    <property type="component" value="Unassembled WGS sequence"/>
</dbReference>
<feature type="domain" description="Alanine racemase N-terminal" evidence="2">
    <location>
        <begin position="43"/>
        <end position="274"/>
    </location>
</feature>
<dbReference type="RefSeq" id="WP_267638387.1">
    <property type="nucleotide sequence ID" value="NZ_JAODIY010000013.1"/>
</dbReference>
<dbReference type="AlphaFoldDB" id="A0ABD5X0R7"/>
<evidence type="ECO:0000259" key="2">
    <source>
        <dbReference type="Pfam" id="PF01168"/>
    </source>
</evidence>
<comment type="caution">
    <text evidence="3">The sequence shown here is derived from an EMBL/GenBank/DDBJ whole genome shotgun (WGS) entry which is preliminary data.</text>
</comment>
<dbReference type="GO" id="GO:0008784">
    <property type="term" value="F:alanine racemase activity"/>
    <property type="evidence" value="ECO:0007669"/>
    <property type="project" value="UniProtKB-EC"/>
</dbReference>
<proteinExistence type="predicted"/>
<dbReference type="PANTHER" id="PTHR28004">
    <property type="entry name" value="ZGC:162816-RELATED"/>
    <property type="match status" value="1"/>
</dbReference>
<gene>
    <name evidence="3" type="ORF">ACFQJ7_02125</name>
</gene>
<dbReference type="InterPro" id="IPR029066">
    <property type="entry name" value="PLP-binding_barrel"/>
</dbReference>
<evidence type="ECO:0000313" key="4">
    <source>
        <dbReference type="Proteomes" id="UP001596414"/>
    </source>
</evidence>
<name>A0ABD5X0R7_9EURY</name>
<organism evidence="3 4">
    <name type="scientific">Halovenus rubra</name>
    <dbReference type="NCBI Taxonomy" id="869890"/>
    <lineage>
        <taxon>Archaea</taxon>
        <taxon>Methanobacteriati</taxon>
        <taxon>Methanobacteriota</taxon>
        <taxon>Stenosarchaea group</taxon>
        <taxon>Halobacteria</taxon>
        <taxon>Halobacteriales</taxon>
        <taxon>Haloarculaceae</taxon>
        <taxon>Halovenus</taxon>
    </lineage>
</organism>
<dbReference type="Pfam" id="PF01168">
    <property type="entry name" value="Ala_racemase_N"/>
    <property type="match status" value="1"/>
</dbReference>
<dbReference type="Gene3D" id="3.20.20.10">
    <property type="entry name" value="Alanine racemase"/>
    <property type="match status" value="1"/>
</dbReference>
<dbReference type="EMBL" id="JBHSZQ010000002">
    <property type="protein sequence ID" value="MFC7124838.1"/>
    <property type="molecule type" value="Genomic_DNA"/>
</dbReference>
<evidence type="ECO:0000313" key="3">
    <source>
        <dbReference type="EMBL" id="MFC7124838.1"/>
    </source>
</evidence>
<dbReference type="InterPro" id="IPR001608">
    <property type="entry name" value="Ala_racemase_N"/>
</dbReference>
<dbReference type="SUPFAM" id="SSF51419">
    <property type="entry name" value="PLP-binding barrel"/>
    <property type="match status" value="1"/>
</dbReference>
<feature type="region of interest" description="Disordered" evidence="1">
    <location>
        <begin position="1"/>
        <end position="21"/>
    </location>
</feature>